<reference evidence="5" key="1">
    <citation type="submission" date="2023-05" db="EMBL/GenBank/DDBJ databases">
        <title>[olsenella] sp. nov., isolated from a pig farm feces dump.</title>
        <authorList>
            <person name="Chang Y.-H."/>
        </authorList>
    </citation>
    <scope>NUCLEOTIDE SEQUENCE</scope>
    <source>
        <strain evidence="5">YH-ols2217</strain>
    </source>
</reference>
<feature type="compositionally biased region" description="Polar residues" evidence="3">
    <location>
        <begin position="307"/>
        <end position="317"/>
    </location>
</feature>
<evidence type="ECO:0000313" key="6">
    <source>
        <dbReference type="Proteomes" id="UP001431693"/>
    </source>
</evidence>
<feature type="compositionally biased region" description="Polar residues" evidence="3">
    <location>
        <begin position="15"/>
        <end position="27"/>
    </location>
</feature>
<organism evidence="5 6">
    <name type="scientific">Kribbibacterium absianum</name>
    <dbReference type="NCBI Taxonomy" id="3044210"/>
    <lineage>
        <taxon>Bacteria</taxon>
        <taxon>Bacillati</taxon>
        <taxon>Actinomycetota</taxon>
        <taxon>Coriobacteriia</taxon>
        <taxon>Coriobacteriales</taxon>
        <taxon>Kribbibacteriaceae</taxon>
        <taxon>Kribbibacterium</taxon>
    </lineage>
</organism>
<feature type="region of interest" description="Disordered" evidence="3">
    <location>
        <begin position="1"/>
        <end position="46"/>
    </location>
</feature>
<accession>A0ABT6ZMI1</accession>
<dbReference type="Pfam" id="PF24568">
    <property type="entry name" value="CC_PcsB"/>
    <property type="match status" value="1"/>
</dbReference>
<dbReference type="RefSeq" id="WP_283713498.1">
    <property type="nucleotide sequence ID" value="NZ_JASJEW010000004.1"/>
</dbReference>
<evidence type="ECO:0000313" key="5">
    <source>
        <dbReference type="EMBL" id="MDJ1130263.1"/>
    </source>
</evidence>
<gene>
    <name evidence="5" type="ORF">QJ043_09265</name>
</gene>
<evidence type="ECO:0000256" key="2">
    <source>
        <dbReference type="SAM" id="Coils"/>
    </source>
</evidence>
<dbReference type="InterPro" id="IPR038765">
    <property type="entry name" value="Papain-like_cys_pep_sf"/>
</dbReference>
<sequence length="441" mass="46318">MSHSIGDGRTPLQAPESTLHPSATQAPCDSPEGQDGSSHQHTPHTLSRRGALKLLGGLGLSAVAAALLGPEPAQAASASQSTLNALADAQAQYDAAQEQLNALADQYEAMAQEMSATMDKIETVNGQIAETEAKIEETQAQIAEKERELAAKKEVLAARVSSNYKSGGTNFLEVLMSSSSFEELTSNIYYMNKMTQADVQLIDEVTEAKKALDAAKSDLEIQKANQEQQKAQLEELKAAQAKELDNMQAKQAEASALLDSLSAEVQQLMAQRDAEVLAAAKAEQAEREKAAAAAAAAAAASSSSSRPSVNSNGTAISSGGGSSKGQAIVNACYRTPSPGAGYCAMWVSQVYQNAGYGYPGGNAVDQYYAYCSSSNRANLQAGMLVAVPTHPHTSAGRIYGHVGIYIGGGMVMENVGYINTQSLDSWCSYYGASATPRWGWA</sequence>
<comment type="caution">
    <text evidence="5">The sequence shown here is derived from an EMBL/GenBank/DDBJ whole genome shotgun (WGS) entry which is preliminary data.</text>
</comment>
<keyword evidence="6" id="KW-1185">Reference proteome</keyword>
<feature type="domain" description="Peptidoglycan hydrolase PcsB coiled-coil" evidence="4">
    <location>
        <begin position="142"/>
        <end position="213"/>
    </location>
</feature>
<dbReference type="Gene3D" id="6.10.250.3150">
    <property type="match status" value="1"/>
</dbReference>
<keyword evidence="2" id="KW-0175">Coiled coil</keyword>
<name>A0ABT6ZMI1_9ACTN</name>
<keyword evidence="1" id="KW-0732">Signal</keyword>
<proteinExistence type="predicted"/>
<feature type="coiled-coil region" evidence="2">
    <location>
        <begin position="202"/>
        <end position="271"/>
    </location>
</feature>
<evidence type="ECO:0000259" key="4">
    <source>
        <dbReference type="Pfam" id="PF24568"/>
    </source>
</evidence>
<dbReference type="Gene3D" id="3.90.1720.10">
    <property type="entry name" value="endopeptidase domain like (from Nostoc punctiforme)"/>
    <property type="match status" value="1"/>
</dbReference>
<dbReference type="InterPro" id="IPR057309">
    <property type="entry name" value="PcsB_CC"/>
</dbReference>
<evidence type="ECO:0000256" key="1">
    <source>
        <dbReference type="ARBA" id="ARBA00022729"/>
    </source>
</evidence>
<feature type="region of interest" description="Disordered" evidence="3">
    <location>
        <begin position="301"/>
        <end position="323"/>
    </location>
</feature>
<dbReference type="InterPro" id="IPR006311">
    <property type="entry name" value="TAT_signal"/>
</dbReference>
<dbReference type="PROSITE" id="PS51318">
    <property type="entry name" value="TAT"/>
    <property type="match status" value="1"/>
</dbReference>
<evidence type="ECO:0000256" key="3">
    <source>
        <dbReference type="SAM" id="MobiDB-lite"/>
    </source>
</evidence>
<dbReference type="SUPFAM" id="SSF54001">
    <property type="entry name" value="Cysteine proteinases"/>
    <property type="match status" value="1"/>
</dbReference>
<feature type="coiled-coil region" evidence="2">
    <location>
        <begin position="79"/>
        <end position="155"/>
    </location>
</feature>
<dbReference type="EMBL" id="JASJEX010000005">
    <property type="protein sequence ID" value="MDJ1130263.1"/>
    <property type="molecule type" value="Genomic_DNA"/>
</dbReference>
<protein>
    <recommendedName>
        <fullName evidence="4">Peptidoglycan hydrolase PcsB coiled-coil domain-containing protein</fullName>
    </recommendedName>
</protein>
<dbReference type="Proteomes" id="UP001431693">
    <property type="component" value="Unassembled WGS sequence"/>
</dbReference>
<feature type="compositionally biased region" description="Polar residues" evidence="3">
    <location>
        <begin position="35"/>
        <end position="45"/>
    </location>
</feature>